<dbReference type="EMBL" id="KX397368">
    <property type="protein sequence ID" value="ANZ49281.1"/>
    <property type="molecule type" value="Genomic_DNA"/>
</dbReference>
<name>A0A1B2IDE8_9CAUD</name>
<accession>A0A1B2IDE8</accession>
<dbReference type="Proteomes" id="UP000203302">
    <property type="component" value="Segment"/>
</dbReference>
<dbReference type="RefSeq" id="YP_009293167.1">
    <property type="nucleotide sequence ID" value="NC_031127.1"/>
</dbReference>
<evidence type="ECO:0000313" key="2">
    <source>
        <dbReference type="Proteomes" id="UP000203302"/>
    </source>
</evidence>
<dbReference type="KEGG" id="vg:29069321"/>
<evidence type="ECO:0000313" key="1">
    <source>
        <dbReference type="EMBL" id="ANZ49281.1"/>
    </source>
</evidence>
<gene>
    <name evidence="1" type="ORF">HUXLEY_199</name>
</gene>
<dbReference type="GeneID" id="29069321"/>
<protein>
    <submittedName>
        <fullName evidence="1">Uncharacterized protein</fullName>
    </submittedName>
</protein>
<reference evidence="2" key="1">
    <citation type="submission" date="2016-06" db="EMBL/GenBank/DDBJ databases">
        <authorList>
            <person name="Berg J.A."/>
            <person name="Grossarth S.E."/>
            <person name="Jarvis T.M."/>
            <person name="Merrill B.D."/>
            <person name="Breakwell D.P."/>
            <person name="Hope S."/>
            <person name="Grose J.H."/>
        </authorList>
    </citation>
    <scope>NUCLEOTIDE SEQUENCE [LARGE SCALE GENOMIC DNA]</scope>
</reference>
<organism evidence="1 2">
    <name type="scientific">Erwinia phage vB_EamM_Huxley</name>
    <dbReference type="NCBI Taxonomy" id="1883373"/>
    <lineage>
        <taxon>Viruses</taxon>
        <taxon>Duplodnaviria</taxon>
        <taxon>Heunggongvirae</taxon>
        <taxon>Uroviricota</taxon>
        <taxon>Caudoviricetes</taxon>
        <taxon>Chimalliviridae</taxon>
        <taxon>Machinavirus</taxon>
        <taxon>Machinavirus machina</taxon>
    </lineage>
</organism>
<proteinExistence type="predicted"/>
<sequence>MIFDVLFTLGCLYLVARSLNWVLKRAKFKGAFDEI</sequence>